<evidence type="ECO:0000313" key="1">
    <source>
        <dbReference type="EMBL" id="MCC6071467.1"/>
    </source>
</evidence>
<proteinExistence type="predicted"/>
<keyword evidence="2" id="KW-1185">Reference proteome</keyword>
<comment type="caution">
    <text evidence="1">The sequence shown here is derived from an EMBL/GenBank/DDBJ whole genome shotgun (WGS) entry which is preliminary data.</text>
</comment>
<reference evidence="1 2" key="1">
    <citation type="submission" date="2021-11" db="EMBL/GenBank/DDBJ databases">
        <authorList>
            <person name="Huq M.A."/>
        </authorList>
    </citation>
    <scope>NUCLEOTIDE SEQUENCE [LARGE SCALE GENOMIC DNA]</scope>
    <source>
        <strain evidence="1 2">MAHUQ-52</strain>
    </source>
</reference>
<accession>A0ABS8IS45</accession>
<organism evidence="1 2">
    <name type="scientific">Massilia agrisoli</name>
    <dbReference type="NCBI Taxonomy" id="2892444"/>
    <lineage>
        <taxon>Bacteria</taxon>
        <taxon>Pseudomonadati</taxon>
        <taxon>Pseudomonadota</taxon>
        <taxon>Betaproteobacteria</taxon>
        <taxon>Burkholderiales</taxon>
        <taxon>Oxalobacteraceae</taxon>
        <taxon>Telluria group</taxon>
        <taxon>Massilia</taxon>
    </lineage>
</organism>
<gene>
    <name evidence="1" type="ORF">LMJ30_10905</name>
</gene>
<sequence length="158" mass="16612">MTKVLDNGVTRDATPEELAEIGARAALELTAAIAAAIAKTYADVDSIYTAAVGQRTQEYADAEAAARSFVVSGYSGSASEYVSDYALQNATGEVQTNAWAADQIIARADAFHAAKLAMRSARFARQAQMREATTAEELASAIGGWDDFIAATRAQLGL</sequence>
<dbReference type="RefSeq" id="WP_229432378.1">
    <property type="nucleotide sequence ID" value="NZ_JAJHPV010000013.1"/>
</dbReference>
<dbReference type="EMBL" id="JAJHPV010000013">
    <property type="protein sequence ID" value="MCC6071467.1"/>
    <property type="molecule type" value="Genomic_DNA"/>
</dbReference>
<evidence type="ECO:0000313" key="2">
    <source>
        <dbReference type="Proteomes" id="UP001198701"/>
    </source>
</evidence>
<dbReference type="Proteomes" id="UP001198701">
    <property type="component" value="Unassembled WGS sequence"/>
</dbReference>
<name>A0ABS8IS45_9BURK</name>
<protein>
    <submittedName>
        <fullName evidence="1">Uncharacterized protein</fullName>
    </submittedName>
</protein>